<sequence>KMHRGGGGIVRGEGWYLCRVTLATPSQAALQWTMFPRPYLAAVDPDATPGSVVYRLSARQPEGTLGSAQFFLLDGKAGGAACFEVDRRSGEIRTTGRPLTPSKEYLLQVEAVDWQGRRGPGATVAVLAGQRPPQFTNATYNLDLPEDTSVGQPVAAVTAVSFQKKGLAYMLLVNPGGVFSVHQDSGELSLTRPLDYESGPNLHLLQVRASESDTGLTAVAEVVVQVTDQNDCTPEFLHAIYSRDGVPESVPAGTSLLQVVARDCDSGLNSQLSYLVQSADFDVTPGGVVNPARRLDYERPNHVYEFVVVAVDAGTPPRTGTASVRIRVANSNDEAPVFSQSVYKTFLSEDAGPDTLVAIVHANDPDGDGVSYAITGGNEDSNFLLDKQKGGIIKLRRSPPPRLRGPQYTLNITATDDNASGGPFPLSSSAQVIVGINDVNNNKPVFLECHNYSQRAVVLENQPPGTGVLRVQAQDADLGVNGQVKYGIMHRDGVSSGFHIDPDAGYITTTVSFDRERQREFTLSVTATDQADEPLIGICQITVLVADQNDNEPKFENSRYQYFLREDTPVGTSFLRAAAHDDDQGSNAAISYSLSNQKPAYLHINPSTGWIYVSQPISQTSRIVRQIVASDGGNRSSSVELTVFITNVHNQPPQWDQPEYWVTVPENTVRDAKIVTIKATSPLGDPRVTYDLEEGQVPETNMPVRFYVKPNRADGSASILVAENLDFETTGFFTLRVRVQNVASVPLASFTTVYVNVTDVNDNVPFFLSSTYEATVPEGAQTGTSVAQVSAADLDSGPHGTVRYLILRDDSGDWRFFDIDSLSGAIVSRASFDREQKASYLLEVQSLDGSESARPGQQGQPNTDLAYVRIFVADVNDNAPAFAQSLYEVSVEEDKEVGFVIITVTANDEDEGANAKLRYQIAAGNSMGAFDVEPEVGTIFVARPLDYEAERRYQLRLVASDGKWENETLVVVEVLNRNDEAPVFSQSQYHAAVTEELSQLPVLILQVSATDPDQEADQGALRYSLHGQGAGGEFTVDQRSGSIYAHRRLDREERPTWRFLVLATDEGGAGLTGFADVLLEVRDVNDNAPFFPCPALQAEGCFVGRVAENSPADTSVMEMRATDLDDPNVGANAILTYSIIQNVRNQINLNLFSINGATGTIYTVLRSLDREEAERHLVVVEARDGEGLAGTGTATIIVSDVNDHAPVFTQRLYSAQVTEDLEVGSQVLVVSAMDQDEGQNAAVTFSIVGGDEDRKFFLETDRVNRRGVIRLQKKVDFEKPQERVFNLTVKAEDSDFFSLSSCLVRVEDANDHAPVFSPQFYEAAALSEDTAAGTIVTQVTASDADSGQNGRLSYSISRQSDPLGQFLVDQSGWVLLAGSLDREKTSQHRILLLATDAGTPALTGTAVLIVTVLDVNDNGPEFEAAYRPMVWENAAAPQTVPMNDTSLLLHARDRDTPANSAPFSIRLLELTPDAASFNLTDYGNGSAALTALRTFDRERQKQYLLAVLMSDSGSPPASSTSTLTVVIGDRNDHAHSAGHSRFIVYGCKGFFPATVLGQVGSPDPDDWSQKVYRWEGRAPRWFGLNQTSGQLSIREGVPPGSYHLQVRVSDPTWPDVTSTAQVEVRELQREALRNAASVRLNNLTAEQFFSSRRGQKSLSARFGEALAELCTQPEDVQVFSVAEAGGRTGAGRALSVWFVRGSPFHKTEKLHGYVAAGRAELEAMLGVAISQVGVDDCPSTDCSRAGGCSSDVSFSQSPVALGAGEVSLVSLSASLAARCGCRSREAVRMPCAAYAANPCLNGGSCLDGPLGHRCQCPPMFDGPECQQTRRGFGGGGYAWFPPLRPCFRSRVSLEFLAESADGLLLYDGPGSAHPGEPQDFVAIELKDGVPVLSVDHGSGTLTLQLRPAASLADRRWHRLDVSSDGKAVDFVLDQCDGATVDEREAAASSRVDESSCRAAGETPGDQRYLDVFQPLQLGGVKETSPGARYHGFSGCIRNLVVDSQVYDLASPGESVDSWAGCRLTDGACVSGAGPSCGPRGSCVADWGSFSCHCGPGYAGLKCDAAVPEFSFGSGSLLRLGLRGGGSSRHTSVQLLVRTRAPSGTLLAASSPSAREYVVLEVSEGHLSVRADLGDGAHALRLTAHRLDMGQWVLVSLRRHDNLFTLQLEQGGASREVQARLGSHRKMVVDPGSVTVGNGPQAANASRLSGSGCLRDVRFNGQLLPLDGQDRDLVAVLERRGIVAGCPSDACSAGPCSSPLRCVDLWRKHQCRCPAGQVTLTDASGQQSCRPSPCGPASCHNGGVCQATSADSFRCRCQEGFRGQRCELGQVRGQQLAALSPSSILAVSMCLLLFLAVLVAVTVWNQKGSRSKFRKRGVYHIPAEQQSWEDVRENILNYNEEGGGEQDQRGYDITELKRPLCSSLSQSSSCTTAPLIKSSPGSQEDVHPPGSSGGCPAPYLSVQPPGAYADHAAAHARFQTYVSRIVWEADHDCQAFPPDSYHVWCVEGSGSPAGSLSSLGSVASRSNGPHGEEEEEEGPVRQRLSDWGPKFQVLSDMYERPRRART</sequence>
<evidence type="ECO:0000256" key="9">
    <source>
        <dbReference type="ARBA" id="ARBA00023136"/>
    </source>
</evidence>
<feature type="domain" description="EGF-like" evidence="19">
    <location>
        <begin position="1787"/>
        <end position="1826"/>
    </location>
</feature>
<reference evidence="21" key="3">
    <citation type="submission" date="2025-09" db="UniProtKB">
        <authorList>
            <consortium name="Ensembl"/>
        </authorList>
    </citation>
    <scope>IDENTIFICATION</scope>
</reference>
<evidence type="ECO:0000256" key="4">
    <source>
        <dbReference type="ARBA" id="ARBA00022729"/>
    </source>
</evidence>
<feature type="domain" description="Cadherin" evidence="20">
    <location>
        <begin position="883"/>
        <end position="984"/>
    </location>
</feature>
<keyword evidence="5" id="KW-0677">Repeat</keyword>
<dbReference type="Gene3D" id="4.10.900.10">
    <property type="entry name" value="TCF3-CBD (Catenin binding domain)"/>
    <property type="match status" value="1"/>
</dbReference>
<evidence type="ECO:0000259" key="18">
    <source>
        <dbReference type="PROSITE" id="PS50025"/>
    </source>
</evidence>
<dbReference type="FunCoup" id="H3CKU3">
    <property type="interactions" value="104"/>
</dbReference>
<dbReference type="InterPro" id="IPR000742">
    <property type="entry name" value="EGF"/>
</dbReference>
<dbReference type="FunFam" id="2.60.40.60:FF:000232">
    <property type="entry name" value="Neural-cadherin"/>
    <property type="match status" value="1"/>
</dbReference>
<proteinExistence type="predicted"/>
<dbReference type="InterPro" id="IPR013320">
    <property type="entry name" value="ConA-like_dom_sf"/>
</dbReference>
<dbReference type="PROSITE" id="PS50026">
    <property type="entry name" value="EGF_3"/>
    <property type="match status" value="3"/>
</dbReference>
<dbReference type="FunFam" id="2.60.40.60:FF:000299">
    <property type="entry name" value="Predicted protein"/>
    <property type="match status" value="1"/>
</dbReference>
<dbReference type="PROSITE" id="PS50268">
    <property type="entry name" value="CADHERIN_2"/>
    <property type="match status" value="13"/>
</dbReference>
<protein>
    <submittedName>
        <fullName evidence="21">Si:dkey-22o22.2</fullName>
    </submittedName>
</protein>
<dbReference type="FunFam" id="2.60.40.60:FF:000224">
    <property type="entry name" value="Si:dkey-22o22.2"/>
    <property type="match status" value="1"/>
</dbReference>
<dbReference type="InterPro" id="IPR056370">
    <property type="entry name" value="Shg-like_Ig-like"/>
</dbReference>
<keyword evidence="6 12" id="KW-0106">Calcium</keyword>
<dbReference type="InterPro" id="IPR001791">
    <property type="entry name" value="Laminin_G"/>
</dbReference>
<feature type="compositionally biased region" description="Low complexity" evidence="16">
    <location>
        <begin position="2511"/>
        <end position="2527"/>
    </location>
</feature>
<dbReference type="SMART" id="SM00112">
    <property type="entry name" value="CA"/>
    <property type="match status" value="14"/>
</dbReference>
<dbReference type="FunFam" id="2.60.120.200:FF:000040">
    <property type="entry name" value="neural-cadherin isoform X1"/>
    <property type="match status" value="1"/>
</dbReference>
<dbReference type="SUPFAM" id="SSF49313">
    <property type="entry name" value="Cadherin-like"/>
    <property type="match status" value="15"/>
</dbReference>
<organism evidence="21 22">
    <name type="scientific">Tetraodon nigroviridis</name>
    <name type="common">Spotted green pufferfish</name>
    <name type="synonym">Chelonodon nigroviridis</name>
    <dbReference type="NCBI Taxonomy" id="99883"/>
    <lineage>
        <taxon>Eukaryota</taxon>
        <taxon>Metazoa</taxon>
        <taxon>Chordata</taxon>
        <taxon>Craniata</taxon>
        <taxon>Vertebrata</taxon>
        <taxon>Euteleostomi</taxon>
        <taxon>Actinopterygii</taxon>
        <taxon>Neopterygii</taxon>
        <taxon>Teleostei</taxon>
        <taxon>Neoteleostei</taxon>
        <taxon>Acanthomorphata</taxon>
        <taxon>Eupercaria</taxon>
        <taxon>Tetraodontiformes</taxon>
        <taxon>Tetradontoidea</taxon>
        <taxon>Tetraodontidae</taxon>
        <taxon>Tetraodon</taxon>
    </lineage>
</organism>
<feature type="region of interest" description="Disordered" evidence="16">
    <location>
        <begin position="2423"/>
        <end position="2457"/>
    </location>
</feature>
<dbReference type="InterPro" id="IPR002126">
    <property type="entry name" value="Cadherin-like_dom"/>
</dbReference>
<feature type="domain" description="Cadherin" evidence="20">
    <location>
        <begin position="339"/>
        <end position="446"/>
    </location>
</feature>
<dbReference type="Proteomes" id="UP000007303">
    <property type="component" value="Unassembled WGS sequence"/>
</dbReference>
<feature type="domain" description="Cadherin" evidence="20">
    <location>
        <begin position="985"/>
        <end position="1091"/>
    </location>
</feature>
<dbReference type="FunFam" id="2.60.40.60:FF:000119">
    <property type="entry name" value="neural-cadherin isoform X1"/>
    <property type="match status" value="1"/>
</dbReference>
<feature type="disulfide bond" evidence="13">
    <location>
        <begin position="2316"/>
        <end position="2325"/>
    </location>
</feature>
<feature type="domain" description="Laminin G" evidence="18">
    <location>
        <begin position="2066"/>
        <end position="2245"/>
    </location>
</feature>
<dbReference type="Gene3D" id="2.60.120.200">
    <property type="match status" value="2"/>
</dbReference>
<dbReference type="GO" id="GO:0045216">
    <property type="term" value="P:cell-cell junction organization"/>
    <property type="evidence" value="ECO:0007669"/>
    <property type="project" value="UniProtKB-ARBA"/>
</dbReference>
<dbReference type="GO" id="GO:0035332">
    <property type="term" value="P:positive regulation of hippo signaling"/>
    <property type="evidence" value="ECO:0007669"/>
    <property type="project" value="UniProtKB-ARBA"/>
</dbReference>
<feature type="domain" description="Cadherin" evidence="20">
    <location>
        <begin position="1209"/>
        <end position="1316"/>
    </location>
</feature>
<dbReference type="OMA" id="PYHTSQK"/>
<dbReference type="FunFam" id="2.10.25.10:FF:000562">
    <property type="entry name" value="Neural-cadherin"/>
    <property type="match status" value="1"/>
</dbReference>
<reference evidence="21" key="2">
    <citation type="submission" date="2025-08" db="UniProtKB">
        <authorList>
            <consortium name="Ensembl"/>
        </authorList>
    </citation>
    <scope>IDENTIFICATION</scope>
</reference>
<evidence type="ECO:0000256" key="11">
    <source>
        <dbReference type="ARBA" id="ARBA00023180"/>
    </source>
</evidence>
<dbReference type="FunFam" id="2.60.40.60:FF:000024">
    <property type="entry name" value="FAT atypical cadherin 3"/>
    <property type="match status" value="1"/>
</dbReference>
<feature type="disulfide bond" evidence="13">
    <location>
        <begin position="1816"/>
        <end position="1825"/>
    </location>
</feature>
<feature type="domain" description="Cadherin" evidence="20">
    <location>
        <begin position="1106"/>
        <end position="1208"/>
    </location>
</feature>
<evidence type="ECO:0000256" key="5">
    <source>
        <dbReference type="ARBA" id="ARBA00022737"/>
    </source>
</evidence>
<dbReference type="InParanoid" id="H3CKU3"/>
<dbReference type="PANTHER" id="PTHR24028:SF310">
    <property type="entry name" value="NEURAL-CADHERIN-LIKE PROTEIN"/>
    <property type="match status" value="1"/>
</dbReference>
<dbReference type="CDD" id="cd11304">
    <property type="entry name" value="Cadherin_repeat"/>
    <property type="match status" value="15"/>
</dbReference>
<evidence type="ECO:0000256" key="1">
    <source>
        <dbReference type="ARBA" id="ARBA00004167"/>
    </source>
</evidence>
<comment type="subcellular location">
    <subcellularLocation>
        <location evidence="14">Cell membrane</location>
        <topology evidence="14">Single-pass type I membrane protein</topology>
    </subcellularLocation>
    <subcellularLocation>
        <location evidence="1">Membrane</location>
        <topology evidence="1">Single-pass membrane protein</topology>
    </subcellularLocation>
</comment>
<dbReference type="Pfam" id="PF00008">
    <property type="entry name" value="EGF"/>
    <property type="match status" value="2"/>
</dbReference>
<feature type="domain" description="Cadherin" evidence="20">
    <location>
        <begin position="450"/>
        <end position="555"/>
    </location>
</feature>
<dbReference type="FunFam" id="2.60.40.60:FF:000035">
    <property type="entry name" value="Protocadherin Fat 3"/>
    <property type="match status" value="1"/>
</dbReference>
<feature type="region of interest" description="Disordered" evidence="16">
    <location>
        <begin position="2511"/>
        <end position="2545"/>
    </location>
</feature>
<dbReference type="InterPro" id="IPR001881">
    <property type="entry name" value="EGF-like_Ca-bd_dom"/>
</dbReference>
<dbReference type="PANTHER" id="PTHR24028">
    <property type="entry name" value="CADHERIN-87A"/>
    <property type="match status" value="1"/>
</dbReference>
<dbReference type="Pfam" id="PF01049">
    <property type="entry name" value="CADH_Y-type_LIR"/>
    <property type="match status" value="1"/>
</dbReference>
<dbReference type="CDD" id="cd00054">
    <property type="entry name" value="EGF_CA"/>
    <property type="match status" value="3"/>
</dbReference>
<feature type="domain" description="Cadherin" evidence="20">
    <location>
        <begin position="1422"/>
        <end position="1542"/>
    </location>
</feature>
<feature type="domain" description="Cadherin" evidence="20">
    <location>
        <begin position="136"/>
        <end position="236"/>
    </location>
</feature>
<dbReference type="SUPFAM" id="SSF49899">
    <property type="entry name" value="Concanavalin A-like lectins/glucanases"/>
    <property type="match status" value="2"/>
</dbReference>
<dbReference type="PROSITE" id="PS00022">
    <property type="entry name" value="EGF_1"/>
    <property type="match status" value="3"/>
</dbReference>
<feature type="domain" description="Cadherin" evidence="20">
    <location>
        <begin position="1318"/>
        <end position="1422"/>
    </location>
</feature>
<keyword evidence="4" id="KW-0732">Signal</keyword>
<dbReference type="Gene3D" id="2.10.25.10">
    <property type="entry name" value="Laminin"/>
    <property type="match status" value="2"/>
</dbReference>
<dbReference type="Pfam" id="PF24811">
    <property type="entry name" value="Ig_Shg"/>
    <property type="match status" value="1"/>
</dbReference>
<dbReference type="InterPro" id="IPR050174">
    <property type="entry name" value="Protocadherin/Cadherin-CA"/>
</dbReference>
<keyword evidence="11" id="KW-0325">Glycoprotein</keyword>
<dbReference type="FunFam" id="2.60.40.60:FF:000020">
    <property type="entry name" value="Dachsous cadherin-related 1b"/>
    <property type="match status" value="1"/>
</dbReference>
<reference evidence="22" key="1">
    <citation type="journal article" date="2004" name="Nature">
        <title>Genome duplication in the teleost fish Tetraodon nigroviridis reveals the early vertebrate proto-karyotype.</title>
        <authorList>
            <person name="Jaillon O."/>
            <person name="Aury J.-M."/>
            <person name="Brunet F."/>
            <person name="Petit J.-L."/>
            <person name="Stange-Thomann N."/>
            <person name="Mauceli E."/>
            <person name="Bouneau L."/>
            <person name="Fischer C."/>
            <person name="Ozouf-Costaz C."/>
            <person name="Bernot A."/>
            <person name="Nicaud S."/>
            <person name="Jaffe D."/>
            <person name="Fisher S."/>
            <person name="Lutfalla G."/>
            <person name="Dossat C."/>
            <person name="Segurens B."/>
            <person name="Dasilva C."/>
            <person name="Salanoubat M."/>
            <person name="Levy M."/>
            <person name="Boudet N."/>
            <person name="Castellano S."/>
            <person name="Anthouard V."/>
            <person name="Jubin C."/>
            <person name="Castelli V."/>
            <person name="Katinka M."/>
            <person name="Vacherie B."/>
            <person name="Biemont C."/>
            <person name="Skalli Z."/>
            <person name="Cattolico L."/>
            <person name="Poulain J."/>
            <person name="De Berardinis V."/>
            <person name="Cruaud C."/>
            <person name="Duprat S."/>
            <person name="Brottier P."/>
            <person name="Coutanceau J.-P."/>
            <person name="Gouzy J."/>
            <person name="Parra G."/>
            <person name="Lardier G."/>
            <person name="Chapple C."/>
            <person name="McKernan K.J."/>
            <person name="McEwan P."/>
            <person name="Bosak S."/>
            <person name="Kellis M."/>
            <person name="Volff J.-N."/>
            <person name="Guigo R."/>
            <person name="Zody M.C."/>
            <person name="Mesirov J."/>
            <person name="Lindblad-Toh K."/>
            <person name="Birren B."/>
            <person name="Nusbaum C."/>
            <person name="Kahn D."/>
            <person name="Robinson-Rechavi M."/>
            <person name="Laudet V."/>
            <person name="Schachter V."/>
            <person name="Quetier F."/>
            <person name="Saurin W."/>
            <person name="Scarpelli C."/>
            <person name="Wincker P."/>
            <person name="Lander E.S."/>
            <person name="Weissenbach J."/>
            <person name="Roest Crollius H."/>
        </authorList>
    </citation>
    <scope>NUCLEOTIDE SEQUENCE [LARGE SCALE GENOMIC DNA]</scope>
</reference>
<feature type="domain" description="Cadherin" evidence="20">
    <location>
        <begin position="246"/>
        <end position="338"/>
    </location>
</feature>
<dbReference type="PRINTS" id="PR00205">
    <property type="entry name" value="CADHERIN"/>
</dbReference>
<dbReference type="STRING" id="99883.ENSTNIP00000008872"/>
<dbReference type="GeneTree" id="ENSGT00940000164400"/>
<dbReference type="FunFam" id="2.60.40.60:FF:000136">
    <property type="entry name" value="Neural-cadherin"/>
    <property type="match status" value="1"/>
</dbReference>
<feature type="domain" description="EGF-like" evidence="19">
    <location>
        <begin position="2024"/>
        <end position="2063"/>
    </location>
</feature>
<evidence type="ECO:0000259" key="20">
    <source>
        <dbReference type="PROSITE" id="PS50268"/>
    </source>
</evidence>
<feature type="disulfide bond" evidence="13">
    <location>
        <begin position="2053"/>
        <end position="2062"/>
    </location>
</feature>
<dbReference type="FunFam" id="2.60.40.60:FF:000204">
    <property type="entry name" value="Neural-cadherin"/>
    <property type="match status" value="1"/>
</dbReference>
<dbReference type="Pfam" id="PF02210">
    <property type="entry name" value="Laminin_G_2"/>
    <property type="match status" value="2"/>
</dbReference>
<dbReference type="FunFam" id="4.10.900.10:FF:000007">
    <property type="entry name" value="Cadherin 22"/>
    <property type="match status" value="1"/>
</dbReference>
<feature type="domain" description="Cadherin" evidence="20">
    <location>
        <begin position="556"/>
        <end position="655"/>
    </location>
</feature>
<dbReference type="SMART" id="SM00179">
    <property type="entry name" value="EGF_CA"/>
    <property type="match status" value="4"/>
</dbReference>
<dbReference type="CDD" id="cd00110">
    <property type="entry name" value="LamG"/>
    <property type="match status" value="2"/>
</dbReference>
<dbReference type="InterPro" id="IPR000233">
    <property type="entry name" value="Cadherin_Y-type_LIR"/>
</dbReference>
<feature type="domain" description="Cadherin" evidence="20">
    <location>
        <begin position="656"/>
        <end position="767"/>
    </location>
</feature>
<evidence type="ECO:0000256" key="6">
    <source>
        <dbReference type="ARBA" id="ARBA00022837"/>
    </source>
</evidence>
<dbReference type="Pfam" id="PF00028">
    <property type="entry name" value="Cadherin"/>
    <property type="match status" value="12"/>
</dbReference>
<dbReference type="FunFam" id="2.60.40.60:FF:000157">
    <property type="entry name" value="Neural-cadherin"/>
    <property type="match status" value="1"/>
</dbReference>
<evidence type="ECO:0000313" key="21">
    <source>
        <dbReference type="Ensembl" id="ENSTNIP00000008872.1"/>
    </source>
</evidence>
<keyword evidence="22" id="KW-1185">Reference proteome</keyword>
<evidence type="ECO:0000256" key="8">
    <source>
        <dbReference type="ARBA" id="ARBA00022989"/>
    </source>
</evidence>
<evidence type="ECO:0000256" key="17">
    <source>
        <dbReference type="SAM" id="Phobius"/>
    </source>
</evidence>
<evidence type="ECO:0000256" key="10">
    <source>
        <dbReference type="ARBA" id="ARBA00023157"/>
    </source>
</evidence>
<dbReference type="PROSITE" id="PS01186">
    <property type="entry name" value="EGF_2"/>
    <property type="match status" value="2"/>
</dbReference>
<dbReference type="FunFam" id="2.60.40.60:FF:000234">
    <property type="entry name" value="Si:dkey-22o22.2"/>
    <property type="match status" value="1"/>
</dbReference>
<evidence type="ECO:0000256" key="7">
    <source>
        <dbReference type="ARBA" id="ARBA00022889"/>
    </source>
</evidence>
<evidence type="ECO:0000256" key="14">
    <source>
        <dbReference type="RuleBase" id="RU003318"/>
    </source>
</evidence>
<dbReference type="GO" id="GO:0016327">
    <property type="term" value="C:apicolateral plasma membrane"/>
    <property type="evidence" value="ECO:0007669"/>
    <property type="project" value="UniProtKB-ARBA"/>
</dbReference>
<evidence type="ECO:0000256" key="3">
    <source>
        <dbReference type="ARBA" id="ARBA00022692"/>
    </source>
</evidence>
<keyword evidence="8 17" id="KW-1133">Transmembrane helix</keyword>
<dbReference type="PROSITE" id="PS00232">
    <property type="entry name" value="CADHERIN_1"/>
    <property type="match status" value="6"/>
</dbReference>
<feature type="domain" description="Laminin G" evidence="18">
    <location>
        <begin position="1827"/>
        <end position="2028"/>
    </location>
</feature>
<keyword evidence="2 13" id="KW-0245">EGF-like domain</keyword>
<dbReference type="HOGENOM" id="CLU_000347_1_0_1"/>
<dbReference type="GO" id="GO:0007156">
    <property type="term" value="P:homophilic cell adhesion via plasma membrane adhesion molecules"/>
    <property type="evidence" value="ECO:0007669"/>
    <property type="project" value="InterPro"/>
</dbReference>
<keyword evidence="10 13" id="KW-1015">Disulfide bond</keyword>
<dbReference type="Gene3D" id="2.60.40.60">
    <property type="entry name" value="Cadherins"/>
    <property type="match status" value="14"/>
</dbReference>
<dbReference type="InterPro" id="IPR020894">
    <property type="entry name" value="Cadherin_CS"/>
</dbReference>
<keyword evidence="7 14" id="KW-0130">Cell adhesion</keyword>
<feature type="domain" description="Cadherin" evidence="20">
    <location>
        <begin position="768"/>
        <end position="882"/>
    </location>
</feature>
<evidence type="ECO:0000256" key="2">
    <source>
        <dbReference type="ARBA" id="ARBA00022536"/>
    </source>
</evidence>
<dbReference type="FunFam" id="2.60.40.60:FF:000033">
    <property type="entry name" value="FAT atypical cadherin 1"/>
    <property type="match status" value="1"/>
</dbReference>
<comment type="function">
    <text evidence="15">Cadherins are calcium-dependent cell adhesion proteins.</text>
</comment>
<dbReference type="InterPro" id="IPR015919">
    <property type="entry name" value="Cadherin-like_sf"/>
</dbReference>
<keyword evidence="9 17" id="KW-0472">Membrane</keyword>
<dbReference type="GO" id="GO:0090251">
    <property type="term" value="P:protein localization involved in establishment of planar polarity"/>
    <property type="evidence" value="ECO:0007669"/>
    <property type="project" value="UniProtKB-ARBA"/>
</dbReference>
<dbReference type="SMART" id="SM00181">
    <property type="entry name" value="EGF"/>
    <property type="match status" value="4"/>
</dbReference>
<dbReference type="FunFam" id="2.60.40.60:FF:000125">
    <property type="entry name" value="Neural-cadherin"/>
    <property type="match status" value="1"/>
</dbReference>
<dbReference type="SMART" id="SM00282">
    <property type="entry name" value="LamG"/>
    <property type="match status" value="2"/>
</dbReference>
<feature type="transmembrane region" description="Helical" evidence="17">
    <location>
        <begin position="2343"/>
        <end position="2364"/>
    </location>
</feature>
<keyword evidence="3 14" id="KW-0812">Transmembrane</keyword>
<dbReference type="PROSITE" id="PS50025">
    <property type="entry name" value="LAM_G_DOMAIN"/>
    <property type="match status" value="2"/>
</dbReference>
<feature type="domain" description="EGF-like" evidence="19">
    <location>
        <begin position="2289"/>
        <end position="2326"/>
    </location>
</feature>
<dbReference type="InterPro" id="IPR027397">
    <property type="entry name" value="Catenin-bd_sf"/>
</dbReference>
<evidence type="ECO:0000256" key="13">
    <source>
        <dbReference type="PROSITE-ProRule" id="PRU00076"/>
    </source>
</evidence>
<dbReference type="GO" id="GO:0005509">
    <property type="term" value="F:calcium ion binding"/>
    <property type="evidence" value="ECO:0007669"/>
    <property type="project" value="UniProtKB-UniRule"/>
</dbReference>
<dbReference type="Ensembl" id="ENSTNIT00000009043.1">
    <property type="protein sequence ID" value="ENSTNIP00000008872.1"/>
    <property type="gene ID" value="ENSTNIG00000012970.1"/>
</dbReference>
<evidence type="ECO:0000256" key="12">
    <source>
        <dbReference type="PROSITE-ProRule" id="PRU00043"/>
    </source>
</evidence>
<comment type="caution">
    <text evidence="13">Lacks conserved residue(s) required for the propagation of feature annotation.</text>
</comment>
<dbReference type="SUPFAM" id="SSF57196">
    <property type="entry name" value="EGF/Laminin"/>
    <property type="match status" value="1"/>
</dbReference>
<accession>H3CKU3</accession>
<evidence type="ECO:0000256" key="15">
    <source>
        <dbReference type="RuleBase" id="RU004357"/>
    </source>
</evidence>
<evidence type="ECO:0000313" key="22">
    <source>
        <dbReference type="Proteomes" id="UP000007303"/>
    </source>
</evidence>
<evidence type="ECO:0000259" key="19">
    <source>
        <dbReference type="PROSITE" id="PS50026"/>
    </source>
</evidence>
<evidence type="ECO:0000256" key="16">
    <source>
        <dbReference type="SAM" id="MobiDB-lite"/>
    </source>
</evidence>
<dbReference type="FunFam" id="2.60.40.60:FF:000196">
    <property type="entry name" value="Si:dkey-22o22.2"/>
    <property type="match status" value="1"/>
</dbReference>
<name>H3CKU3_TETNG</name>